<comment type="caution">
    <text evidence="2">The sequence shown here is derived from an EMBL/GenBank/DDBJ whole genome shotgun (WGS) entry which is preliminary data.</text>
</comment>
<reference evidence="2 3" key="1">
    <citation type="journal article" date="2018" name="Genome Announc.">
        <title>Draft Genome Sequence of Lactococcus sp. Strain NtB2 (JCM 32569), Isolated from the Gut of the Higher Termite Nasutitermes takasagoensis.</title>
        <authorList>
            <person name="Noda S."/>
            <person name="Aihara C."/>
            <person name="Yuki M."/>
            <person name="Ohkuma M."/>
        </authorList>
    </citation>
    <scope>NUCLEOTIDE SEQUENCE [LARGE SCALE GENOMIC DNA]</scope>
    <source>
        <strain evidence="2 3">NtB2</strain>
    </source>
</reference>
<name>A0A2R5HE19_9LACT</name>
<dbReference type="PROSITE" id="PS50206">
    <property type="entry name" value="RHODANESE_3"/>
    <property type="match status" value="1"/>
</dbReference>
<dbReference type="CDD" id="cd00158">
    <property type="entry name" value="RHOD"/>
    <property type="match status" value="1"/>
</dbReference>
<evidence type="ECO:0000313" key="3">
    <source>
        <dbReference type="Proteomes" id="UP000245021"/>
    </source>
</evidence>
<dbReference type="InterPro" id="IPR036873">
    <property type="entry name" value="Rhodanese-like_dom_sf"/>
</dbReference>
<dbReference type="PANTHER" id="PTHR43031:SF17">
    <property type="entry name" value="SULFURTRANSFERASE YTWF-RELATED"/>
    <property type="match status" value="1"/>
</dbReference>
<dbReference type="PANTHER" id="PTHR43031">
    <property type="entry name" value="FAD-DEPENDENT OXIDOREDUCTASE"/>
    <property type="match status" value="1"/>
</dbReference>
<accession>A0A2R5HE19</accession>
<dbReference type="EMBL" id="BFFO01000001">
    <property type="protein sequence ID" value="GBG96076.1"/>
    <property type="molecule type" value="Genomic_DNA"/>
</dbReference>
<evidence type="ECO:0000259" key="1">
    <source>
        <dbReference type="PROSITE" id="PS50206"/>
    </source>
</evidence>
<organism evidence="2 3">
    <name type="scientific">Lactococcus termiticola</name>
    <dbReference type="NCBI Taxonomy" id="2169526"/>
    <lineage>
        <taxon>Bacteria</taxon>
        <taxon>Bacillati</taxon>
        <taxon>Bacillota</taxon>
        <taxon>Bacilli</taxon>
        <taxon>Lactobacillales</taxon>
        <taxon>Streptococcaceae</taxon>
        <taxon>Lactococcus</taxon>
    </lineage>
</organism>
<gene>
    <name evidence="2" type="primary">pspE_2</name>
    <name evidence="2" type="ORF">NtB2_00180</name>
</gene>
<dbReference type="AlphaFoldDB" id="A0A2R5HE19"/>
<dbReference type="InterPro" id="IPR050229">
    <property type="entry name" value="GlpE_sulfurtransferase"/>
</dbReference>
<dbReference type="Pfam" id="PF00581">
    <property type="entry name" value="Rhodanese"/>
    <property type="match status" value="1"/>
</dbReference>
<dbReference type="SUPFAM" id="SSF52821">
    <property type="entry name" value="Rhodanese/Cell cycle control phosphatase"/>
    <property type="match status" value="1"/>
</dbReference>
<keyword evidence="3" id="KW-1185">Reference proteome</keyword>
<feature type="domain" description="Rhodanese" evidence="1">
    <location>
        <begin position="30"/>
        <end position="111"/>
    </location>
</feature>
<protein>
    <submittedName>
        <fullName evidence="2">Rhodanase</fullName>
    </submittedName>
</protein>
<dbReference type="Proteomes" id="UP000245021">
    <property type="component" value="Unassembled WGS sequence"/>
</dbReference>
<evidence type="ECO:0000313" key="2">
    <source>
        <dbReference type="EMBL" id="GBG96076.1"/>
    </source>
</evidence>
<sequence length="113" mass="12850">MGLPNLHLYPLRYIIKTMKTISTHELLKLLPEKPHLVDVREDSEFSDGHIKEAKNAPLSKFKLGMFKKDEPNYIICRSGGRSMKACEFLEANGYEVVNIDGGMMAWNGEISHD</sequence>
<dbReference type="SMART" id="SM00450">
    <property type="entry name" value="RHOD"/>
    <property type="match status" value="1"/>
</dbReference>
<proteinExistence type="predicted"/>
<dbReference type="InterPro" id="IPR001763">
    <property type="entry name" value="Rhodanese-like_dom"/>
</dbReference>
<dbReference type="Gene3D" id="3.40.250.10">
    <property type="entry name" value="Rhodanese-like domain"/>
    <property type="match status" value="1"/>
</dbReference>